<comment type="caution">
    <text evidence="2">The sequence shown here is derived from an EMBL/GenBank/DDBJ whole genome shotgun (WGS) entry which is preliminary data.</text>
</comment>
<sequence>MDEINDSWLTEYLPKYELLGKYITFILENLLQQKGIDYLSVSYRTKTKDGVYEKIERKKYKKPKAELMDFSGVRVILYFESDIDKVCALIADAFNIDSENSVDNEKRLSKDKIGYRSIHYVCDIGSKRKDLAEYEYISGLKCEIQVRTMLQHAWAELTHDRNYKLGVNLPLAIERKINLYSGMLELADQGFSEIINSIVKYQADLKGEDLINSESNQIDTLSIVEFSRQIASELGITLIELNSNKYKLLDDLIDEIKFLGIKNFQELKSIIPDNYSKVFLEVEEESNVLGFVRDLLLIKDFRRLAQFPGLSWGLLNNDYDQNERRDRIEYFANFMSLDDAEELVATFSENVD</sequence>
<proteinExistence type="predicted"/>
<dbReference type="AlphaFoldDB" id="A0A8I0CZ78"/>
<reference evidence="2" key="1">
    <citation type="journal article" date="2020" name="Microorganisms">
        <title>Reliable Identification of Environmental Pseudomonas Isolates Using the rpoD Gene.</title>
        <authorList>
            <consortium name="The Broad Institute Genome Sequencing Platform"/>
            <person name="Girard L."/>
            <person name="Lood C."/>
            <person name="Rokni-Zadeh H."/>
            <person name="van Noort V."/>
            <person name="Lavigne R."/>
            <person name="De Mot R."/>
        </authorList>
    </citation>
    <scope>NUCLEOTIDE SEQUENCE [LARGE SCALE GENOMIC DNA]</scope>
    <source>
        <strain evidence="2">SWRI145</strain>
    </source>
</reference>
<dbReference type="Pfam" id="PF04607">
    <property type="entry name" value="RelA_SpoT"/>
    <property type="match status" value="1"/>
</dbReference>
<dbReference type="CDD" id="cd05399">
    <property type="entry name" value="NT_Rel-Spo_like"/>
    <property type="match status" value="1"/>
</dbReference>
<evidence type="ECO:0000313" key="2">
    <source>
        <dbReference type="EMBL" id="MBC3296251.1"/>
    </source>
</evidence>
<dbReference type="Gene3D" id="1.10.287.860">
    <property type="entry name" value="Nucleotidyltransferase"/>
    <property type="match status" value="1"/>
</dbReference>
<dbReference type="Gene3D" id="3.30.460.10">
    <property type="entry name" value="Beta Polymerase, domain 2"/>
    <property type="match status" value="1"/>
</dbReference>
<organism evidence="2">
    <name type="scientific">Pseudomonas tritici</name>
    <dbReference type="NCBI Taxonomy" id="2745518"/>
    <lineage>
        <taxon>Bacteria</taxon>
        <taxon>Pseudomonadati</taxon>
        <taxon>Pseudomonadota</taxon>
        <taxon>Gammaproteobacteria</taxon>
        <taxon>Pseudomonadales</taxon>
        <taxon>Pseudomonadaceae</taxon>
        <taxon>Pseudomonas</taxon>
    </lineage>
</organism>
<dbReference type="InterPro" id="IPR043519">
    <property type="entry name" value="NT_sf"/>
</dbReference>
<accession>A0A8I0CZ78</accession>
<gene>
    <name evidence="2" type="ORF">HU722_32455</name>
</gene>
<name>A0A8I0CZ78_9PSED</name>
<protein>
    <submittedName>
        <fullName evidence="2">RelA/SpoT domain-containing protein</fullName>
    </submittedName>
</protein>
<dbReference type="PANTHER" id="PTHR41773">
    <property type="entry name" value="GTP PYROPHOSPHATASE-RELATED"/>
    <property type="match status" value="1"/>
</dbReference>
<dbReference type="SUPFAM" id="SSF81301">
    <property type="entry name" value="Nucleotidyltransferase"/>
    <property type="match status" value="1"/>
</dbReference>
<dbReference type="GO" id="GO:0015969">
    <property type="term" value="P:guanosine tetraphosphate metabolic process"/>
    <property type="evidence" value="ECO:0007669"/>
    <property type="project" value="InterPro"/>
</dbReference>
<dbReference type="EMBL" id="JABWQF010000024">
    <property type="protein sequence ID" value="MBC3296251.1"/>
    <property type="molecule type" value="Genomic_DNA"/>
</dbReference>
<dbReference type="InterPro" id="IPR007685">
    <property type="entry name" value="RelA_SpoT"/>
</dbReference>
<dbReference type="SMART" id="SM00954">
    <property type="entry name" value="RelA_SpoT"/>
    <property type="match status" value="1"/>
</dbReference>
<dbReference type="PANTHER" id="PTHR41773:SF1">
    <property type="entry name" value="RELA_SPOT DOMAIN-CONTAINING PROTEIN"/>
    <property type="match status" value="1"/>
</dbReference>
<evidence type="ECO:0000259" key="1">
    <source>
        <dbReference type="SMART" id="SM00954"/>
    </source>
</evidence>
<feature type="domain" description="RelA/SpoT" evidence="1">
    <location>
        <begin position="43"/>
        <end position="169"/>
    </location>
</feature>